<evidence type="ECO:0000313" key="3">
    <source>
        <dbReference type="Proteomes" id="UP001201873"/>
    </source>
</evidence>
<gene>
    <name evidence="2" type="ORF">MXD59_12595</name>
</gene>
<dbReference type="Proteomes" id="UP001201873">
    <property type="component" value="Unassembled WGS sequence"/>
</dbReference>
<comment type="caution">
    <text evidence="2">The sequence shown here is derived from an EMBL/GenBank/DDBJ whole genome shotgun (WGS) entry which is preliminary data.</text>
</comment>
<dbReference type="RefSeq" id="WP_248824836.1">
    <property type="nucleotide sequence ID" value="NZ_JALKFT010000010.1"/>
</dbReference>
<dbReference type="EMBL" id="JALKFT010000010">
    <property type="protein sequence ID" value="MCK9876606.1"/>
    <property type="molecule type" value="Genomic_DNA"/>
</dbReference>
<evidence type="ECO:0000256" key="1">
    <source>
        <dbReference type="SAM" id="MobiDB-lite"/>
    </source>
</evidence>
<feature type="region of interest" description="Disordered" evidence="1">
    <location>
        <begin position="1"/>
        <end position="37"/>
    </location>
</feature>
<evidence type="ECO:0000313" key="2">
    <source>
        <dbReference type="EMBL" id="MCK9876606.1"/>
    </source>
</evidence>
<organism evidence="2 3">
    <name type="scientific">Frankia umida</name>
    <dbReference type="NCBI Taxonomy" id="573489"/>
    <lineage>
        <taxon>Bacteria</taxon>
        <taxon>Bacillati</taxon>
        <taxon>Actinomycetota</taxon>
        <taxon>Actinomycetes</taxon>
        <taxon>Frankiales</taxon>
        <taxon>Frankiaceae</taxon>
        <taxon>Frankia</taxon>
    </lineage>
</organism>
<sequence length="131" mass="14819">MASSDVPDIGQSRRRPRARPAQPEPAPPPTPSFSDGLWTTADVAKICKVSEGTVRHWRFVRGRVERLDPDLLRRAYDSDEELGPPFAKVGRHVRYRPADVRAWLAGKWSRHHRDEQLGSGKLVSEAPGYRI</sequence>
<name>A0ABT0JYM9_9ACTN</name>
<keyword evidence="3" id="KW-1185">Reference proteome</keyword>
<reference evidence="2 3" key="1">
    <citation type="submission" date="2022-04" db="EMBL/GenBank/DDBJ databases">
        <title>Genome diversity in the genus Frankia.</title>
        <authorList>
            <person name="Carlos-Shanley C."/>
            <person name="Hahn D."/>
        </authorList>
    </citation>
    <scope>NUCLEOTIDE SEQUENCE [LARGE SCALE GENOMIC DNA]</scope>
    <source>
        <strain evidence="2 3">Ag45/Mut15</strain>
    </source>
</reference>
<feature type="compositionally biased region" description="Pro residues" evidence="1">
    <location>
        <begin position="22"/>
        <end position="31"/>
    </location>
</feature>
<protein>
    <submittedName>
        <fullName evidence="2">Helix-turn-helix domain-containing protein</fullName>
    </submittedName>
</protein>
<proteinExistence type="predicted"/>
<accession>A0ABT0JYM9</accession>